<dbReference type="AlphaFoldDB" id="A0AAV7VL67"/>
<keyword evidence="3" id="KW-1185">Reference proteome</keyword>
<dbReference type="EMBL" id="JANPWB010000003">
    <property type="protein sequence ID" value="KAJ1201666.1"/>
    <property type="molecule type" value="Genomic_DNA"/>
</dbReference>
<name>A0AAV7VL67_PLEWA</name>
<protein>
    <submittedName>
        <fullName evidence="2">Uncharacterized protein</fullName>
    </submittedName>
</protein>
<sequence length="174" mass="17485">MCRPIQILNVGGGAAANSRSSLSGQALARPAPASGGGPGRKRTSSRARGSAPEGHPGSGSPAGERSLSLAPGKGQSAPVGQSSVLALARPKFGPAGDPRPTHGSRAGRNAQARRPGRYPQAGGRSSPPRIPRLTGRAARPQSGRGTRRSSSRAPAGKLPVPTRRYPGATAPTSQ</sequence>
<proteinExistence type="predicted"/>
<reference evidence="2" key="1">
    <citation type="journal article" date="2022" name="bioRxiv">
        <title>Sequencing and chromosome-scale assembly of the giantPleurodeles waltlgenome.</title>
        <authorList>
            <person name="Brown T."/>
            <person name="Elewa A."/>
            <person name="Iarovenko S."/>
            <person name="Subramanian E."/>
            <person name="Araus A.J."/>
            <person name="Petzold A."/>
            <person name="Susuki M."/>
            <person name="Suzuki K.-i.T."/>
            <person name="Hayashi T."/>
            <person name="Toyoda A."/>
            <person name="Oliveira C."/>
            <person name="Osipova E."/>
            <person name="Leigh N.D."/>
            <person name="Simon A."/>
            <person name="Yun M.H."/>
        </authorList>
    </citation>
    <scope>NUCLEOTIDE SEQUENCE</scope>
    <source>
        <strain evidence="2">20211129_DDA</strain>
        <tissue evidence="2">Liver</tissue>
    </source>
</reference>
<feature type="region of interest" description="Disordered" evidence="1">
    <location>
        <begin position="10"/>
        <end position="174"/>
    </location>
</feature>
<dbReference type="Proteomes" id="UP001066276">
    <property type="component" value="Chromosome 2_1"/>
</dbReference>
<evidence type="ECO:0000313" key="2">
    <source>
        <dbReference type="EMBL" id="KAJ1201666.1"/>
    </source>
</evidence>
<comment type="caution">
    <text evidence="2">The sequence shown here is derived from an EMBL/GenBank/DDBJ whole genome shotgun (WGS) entry which is preliminary data.</text>
</comment>
<evidence type="ECO:0000313" key="3">
    <source>
        <dbReference type="Proteomes" id="UP001066276"/>
    </source>
</evidence>
<gene>
    <name evidence="2" type="ORF">NDU88_005472</name>
</gene>
<evidence type="ECO:0000256" key="1">
    <source>
        <dbReference type="SAM" id="MobiDB-lite"/>
    </source>
</evidence>
<accession>A0AAV7VL67</accession>
<organism evidence="2 3">
    <name type="scientific">Pleurodeles waltl</name>
    <name type="common">Iberian ribbed newt</name>
    <dbReference type="NCBI Taxonomy" id="8319"/>
    <lineage>
        <taxon>Eukaryota</taxon>
        <taxon>Metazoa</taxon>
        <taxon>Chordata</taxon>
        <taxon>Craniata</taxon>
        <taxon>Vertebrata</taxon>
        <taxon>Euteleostomi</taxon>
        <taxon>Amphibia</taxon>
        <taxon>Batrachia</taxon>
        <taxon>Caudata</taxon>
        <taxon>Salamandroidea</taxon>
        <taxon>Salamandridae</taxon>
        <taxon>Pleurodelinae</taxon>
        <taxon>Pleurodeles</taxon>
    </lineage>
</organism>